<keyword evidence="1" id="KW-0813">Transport</keyword>
<name>A0A923LJH6_9FIRM</name>
<keyword evidence="7" id="KW-1185">Reference proteome</keyword>
<gene>
    <name evidence="6" type="ORF">H8S37_13170</name>
</gene>
<dbReference type="PANTHER" id="PTHR43790">
    <property type="entry name" value="CARBOHYDRATE TRANSPORT ATP-BINDING PROTEIN MG119-RELATED"/>
    <property type="match status" value="1"/>
</dbReference>
<evidence type="ECO:0000256" key="4">
    <source>
        <dbReference type="ARBA" id="ARBA00022840"/>
    </source>
</evidence>
<proteinExistence type="predicted"/>
<dbReference type="InterPro" id="IPR003439">
    <property type="entry name" value="ABC_transporter-like_ATP-bd"/>
</dbReference>
<evidence type="ECO:0000259" key="5">
    <source>
        <dbReference type="PROSITE" id="PS50893"/>
    </source>
</evidence>
<keyword evidence="4 6" id="KW-0067">ATP-binding</keyword>
<reference evidence="6" key="1">
    <citation type="submission" date="2020-08" db="EMBL/GenBank/DDBJ databases">
        <title>Genome public.</title>
        <authorList>
            <person name="Liu C."/>
            <person name="Sun Q."/>
        </authorList>
    </citation>
    <scope>NUCLEOTIDE SEQUENCE</scope>
    <source>
        <strain evidence="6">NSJ-55</strain>
    </source>
</reference>
<dbReference type="InterPro" id="IPR050107">
    <property type="entry name" value="ABC_carbohydrate_import_ATPase"/>
</dbReference>
<evidence type="ECO:0000256" key="3">
    <source>
        <dbReference type="ARBA" id="ARBA00022741"/>
    </source>
</evidence>
<dbReference type="InterPro" id="IPR027417">
    <property type="entry name" value="P-loop_NTPase"/>
</dbReference>
<protein>
    <submittedName>
        <fullName evidence="6">Sugar ABC transporter ATP-binding protein</fullName>
    </submittedName>
</protein>
<evidence type="ECO:0000256" key="2">
    <source>
        <dbReference type="ARBA" id="ARBA00022737"/>
    </source>
</evidence>
<keyword evidence="2" id="KW-0677">Repeat</keyword>
<dbReference type="InterPro" id="IPR017871">
    <property type="entry name" value="ABC_transporter-like_CS"/>
</dbReference>
<dbReference type="PROSITE" id="PS00211">
    <property type="entry name" value="ABC_TRANSPORTER_1"/>
    <property type="match status" value="1"/>
</dbReference>
<keyword evidence="3" id="KW-0547">Nucleotide-binding</keyword>
<evidence type="ECO:0000313" key="7">
    <source>
        <dbReference type="Proteomes" id="UP000652477"/>
    </source>
</evidence>
<feature type="domain" description="ABC transporter" evidence="5">
    <location>
        <begin position="257"/>
        <end position="498"/>
    </location>
</feature>
<dbReference type="PANTHER" id="PTHR43790:SF9">
    <property type="entry name" value="GALACTOFURANOSE TRANSPORTER ATP-BINDING PROTEIN YTFR"/>
    <property type="match status" value="1"/>
</dbReference>
<dbReference type="Proteomes" id="UP000652477">
    <property type="component" value="Unassembled WGS sequence"/>
</dbReference>
<dbReference type="InterPro" id="IPR003593">
    <property type="entry name" value="AAA+_ATPase"/>
</dbReference>
<sequence>MNEAILQMRQITKSFSANKVLRGIDLEAYKGEVLALIGANGAGKSTMMNILCGIYQEDGGEILIDGKPVKFKHPTEAIERGIAFVQQEMALMPTMSIVDNLYLNNFQTKGGLIDYKKSKRKCVEVLKKLGCNYSPDTLVGSLGAGDRQLVQISRALLSNPQIIIFDEATSSLTLPEKERLFKVIEQLRRENVAIIYITHMMDEIFTICQRVMVLRGGITAGKDLVSNVTHADLVQMMIGDKVKELTEKNSKSAAVSKEAPVVMKVEHLTRKGVVDDISFEIHEGEVVGLWGLMGAGRTETVRCITGLDPIDEGTIYIPDRDAQLKQVSPKKMIGNVAIVTEDRRVDGLALEMSVKDNMTSANLKNLTGRIPGFIDKKKELDVCETYIRRLETKVANLNQPISTLSGGNQQKVILGRWLQKKLKIFILDEPTRGLDIGAKADVMKVIRELSEKGTAVLVIMSDIDELMSVSQRYLVMHNGRLVQELPGGATQTELMAAALQ</sequence>
<dbReference type="GO" id="GO:0016887">
    <property type="term" value="F:ATP hydrolysis activity"/>
    <property type="evidence" value="ECO:0007669"/>
    <property type="project" value="InterPro"/>
</dbReference>
<comment type="caution">
    <text evidence="6">The sequence shown here is derived from an EMBL/GenBank/DDBJ whole genome shotgun (WGS) entry which is preliminary data.</text>
</comment>
<organism evidence="6 7">
    <name type="scientific">Mediterraneibacter hominis</name>
    <dbReference type="NCBI Taxonomy" id="2763054"/>
    <lineage>
        <taxon>Bacteria</taxon>
        <taxon>Bacillati</taxon>
        <taxon>Bacillota</taxon>
        <taxon>Clostridia</taxon>
        <taxon>Lachnospirales</taxon>
        <taxon>Lachnospiraceae</taxon>
        <taxon>Mediterraneibacter</taxon>
    </lineage>
</organism>
<dbReference type="AlphaFoldDB" id="A0A923LJH6"/>
<dbReference type="PROSITE" id="PS50893">
    <property type="entry name" value="ABC_TRANSPORTER_2"/>
    <property type="match status" value="2"/>
</dbReference>
<dbReference type="EMBL" id="JACOPF010000003">
    <property type="protein sequence ID" value="MBC5689861.1"/>
    <property type="molecule type" value="Genomic_DNA"/>
</dbReference>
<accession>A0A923LJH6</accession>
<dbReference type="SUPFAM" id="SSF52540">
    <property type="entry name" value="P-loop containing nucleoside triphosphate hydrolases"/>
    <property type="match status" value="2"/>
</dbReference>
<feature type="domain" description="ABC transporter" evidence="5">
    <location>
        <begin position="6"/>
        <end position="241"/>
    </location>
</feature>
<dbReference type="SMART" id="SM00382">
    <property type="entry name" value="AAA"/>
    <property type="match status" value="2"/>
</dbReference>
<dbReference type="Pfam" id="PF00005">
    <property type="entry name" value="ABC_tran"/>
    <property type="match status" value="2"/>
</dbReference>
<dbReference type="CDD" id="cd03216">
    <property type="entry name" value="ABC_Carb_Monos_I"/>
    <property type="match status" value="1"/>
</dbReference>
<dbReference type="GO" id="GO:0005524">
    <property type="term" value="F:ATP binding"/>
    <property type="evidence" value="ECO:0007669"/>
    <property type="project" value="UniProtKB-KW"/>
</dbReference>
<dbReference type="RefSeq" id="WP_186876528.1">
    <property type="nucleotide sequence ID" value="NZ_JACOPF010000003.1"/>
</dbReference>
<evidence type="ECO:0000313" key="6">
    <source>
        <dbReference type="EMBL" id="MBC5689861.1"/>
    </source>
</evidence>
<dbReference type="CDD" id="cd03215">
    <property type="entry name" value="ABC_Carb_Monos_II"/>
    <property type="match status" value="1"/>
</dbReference>
<dbReference type="Gene3D" id="3.40.50.300">
    <property type="entry name" value="P-loop containing nucleotide triphosphate hydrolases"/>
    <property type="match status" value="2"/>
</dbReference>
<evidence type="ECO:0000256" key="1">
    <source>
        <dbReference type="ARBA" id="ARBA00022448"/>
    </source>
</evidence>